<dbReference type="Proteomes" id="UP000005239">
    <property type="component" value="Unassembled WGS sequence"/>
</dbReference>
<dbReference type="InterPro" id="IPR008999">
    <property type="entry name" value="Actin-crosslinking"/>
</dbReference>
<dbReference type="EnsemblMetazoa" id="PPA39080.1">
    <property type="protein sequence ID" value="PPA39080.1"/>
    <property type="gene ID" value="WBGene00277449"/>
</dbReference>
<keyword evidence="2" id="KW-1185">Reference proteome</keyword>
<dbReference type="SUPFAM" id="SSF50405">
    <property type="entry name" value="Actin-crosslinking proteins"/>
    <property type="match status" value="1"/>
</dbReference>
<sequence>MKDMIEKTNEAVRRVEATLNEHEINIETPTAHFLDHESTSNDDMCEQFCQANLSKFVNTSQPLKGYECRRTIKSVAHGTFLRTHEMEWVVSMVVGPSTASEHWEIEDQHGRVVLISMQSPPRYVRSSPDGSVNLVGHSEVWETWQSASNPDGSWSLKSAHGGWLTAFANGTVHTAYNRDSPGEHFWLEP</sequence>
<accession>A0A8R1YTS3</accession>
<proteinExistence type="predicted"/>
<dbReference type="GO" id="GO:0015629">
    <property type="term" value="C:actin cytoskeleton"/>
    <property type="evidence" value="ECO:0000318"/>
    <property type="project" value="GO_Central"/>
</dbReference>
<dbReference type="PANTHER" id="PTHR33351:SF1">
    <property type="entry name" value="IG-LIKE DOMAIN-CONTAINING PROTEIN-RELATED"/>
    <property type="match status" value="1"/>
</dbReference>
<evidence type="ECO:0000313" key="2">
    <source>
        <dbReference type="Proteomes" id="UP000005239"/>
    </source>
</evidence>
<reference evidence="1" key="2">
    <citation type="submission" date="2022-06" db="UniProtKB">
        <authorList>
            <consortium name="EnsemblMetazoa"/>
        </authorList>
    </citation>
    <scope>IDENTIFICATION</scope>
    <source>
        <strain evidence="1">PS312</strain>
    </source>
</reference>
<reference evidence="2" key="1">
    <citation type="journal article" date="2008" name="Nat. Genet.">
        <title>The Pristionchus pacificus genome provides a unique perspective on nematode lifestyle and parasitism.</title>
        <authorList>
            <person name="Dieterich C."/>
            <person name="Clifton S.W."/>
            <person name="Schuster L.N."/>
            <person name="Chinwalla A."/>
            <person name="Delehaunty K."/>
            <person name="Dinkelacker I."/>
            <person name="Fulton L."/>
            <person name="Fulton R."/>
            <person name="Godfrey J."/>
            <person name="Minx P."/>
            <person name="Mitreva M."/>
            <person name="Roeseler W."/>
            <person name="Tian H."/>
            <person name="Witte H."/>
            <person name="Yang S.P."/>
            <person name="Wilson R.K."/>
            <person name="Sommer R.J."/>
        </authorList>
    </citation>
    <scope>NUCLEOTIDE SEQUENCE [LARGE SCALE GENOMIC DNA]</scope>
    <source>
        <strain evidence="2">PS312</strain>
    </source>
</reference>
<organism evidence="1 2">
    <name type="scientific">Pristionchus pacificus</name>
    <name type="common">Parasitic nematode worm</name>
    <dbReference type="NCBI Taxonomy" id="54126"/>
    <lineage>
        <taxon>Eukaryota</taxon>
        <taxon>Metazoa</taxon>
        <taxon>Ecdysozoa</taxon>
        <taxon>Nematoda</taxon>
        <taxon>Chromadorea</taxon>
        <taxon>Rhabditida</taxon>
        <taxon>Rhabditina</taxon>
        <taxon>Diplogasteromorpha</taxon>
        <taxon>Diplogasteroidea</taxon>
        <taxon>Neodiplogasteridae</taxon>
        <taxon>Pristionchus</taxon>
    </lineage>
</organism>
<accession>A0A2A6CTJ5</accession>
<evidence type="ECO:0000313" key="1">
    <source>
        <dbReference type="EnsemblMetazoa" id="PPA39080.1"/>
    </source>
</evidence>
<dbReference type="GO" id="GO:0051015">
    <property type="term" value="F:actin filament binding"/>
    <property type="evidence" value="ECO:0000318"/>
    <property type="project" value="GO_Central"/>
</dbReference>
<dbReference type="Gene3D" id="2.80.10.50">
    <property type="match status" value="1"/>
</dbReference>
<dbReference type="AlphaFoldDB" id="A0A2A6CTJ5"/>
<dbReference type="PANTHER" id="PTHR33351">
    <property type="entry name" value="HISACTOPHILIN-1-RELATED"/>
    <property type="match status" value="1"/>
</dbReference>
<protein>
    <submittedName>
        <fullName evidence="1">Uncharacterized protein</fullName>
    </submittedName>
</protein>
<name>A0A2A6CTJ5_PRIPA</name>
<gene>
    <name evidence="1" type="primary">WBGene00277449</name>
</gene>
<dbReference type="GO" id="GO:0030041">
    <property type="term" value="P:actin filament polymerization"/>
    <property type="evidence" value="ECO:0000318"/>
    <property type="project" value="GO_Central"/>
</dbReference>
<dbReference type="InterPro" id="IPR052883">
    <property type="entry name" value="Hisactophilin"/>
</dbReference>
<dbReference type="CDD" id="cd00257">
    <property type="entry name" value="beta-trefoil_FSCN-like"/>
    <property type="match status" value="1"/>
</dbReference>